<keyword evidence="2" id="KW-1185">Reference proteome</keyword>
<dbReference type="EMBL" id="ACJW02000003">
    <property type="protein sequence ID" value="EEP67966.1"/>
    <property type="molecule type" value="Genomic_DNA"/>
</dbReference>
<dbReference type="AlphaFoldDB" id="C4GJJ3"/>
<reference evidence="1" key="1">
    <citation type="submission" date="2009-04" db="EMBL/GenBank/DDBJ databases">
        <authorList>
            <person name="Weinstock G."/>
            <person name="Sodergren E."/>
            <person name="Clifton S."/>
            <person name="Fulton L."/>
            <person name="Fulton B."/>
            <person name="Courtney L."/>
            <person name="Fronick C."/>
            <person name="Harrison M."/>
            <person name="Strong C."/>
            <person name="Farmer C."/>
            <person name="Delahaunty K."/>
            <person name="Markovic C."/>
            <person name="Hall O."/>
            <person name="Minx P."/>
            <person name="Tomlinson C."/>
            <person name="Mitreva M."/>
            <person name="Nelson J."/>
            <person name="Hou S."/>
            <person name="Wollam A."/>
            <person name="Pepin K.H."/>
            <person name="Johnson M."/>
            <person name="Bhonagiri V."/>
            <person name="Nash W.E."/>
            <person name="Warren W."/>
            <person name="Chinwalla A."/>
            <person name="Mardis E.R."/>
            <person name="Wilson R.K."/>
        </authorList>
    </citation>
    <scope>NUCLEOTIDE SEQUENCE [LARGE SCALE GENOMIC DNA]</scope>
    <source>
        <strain evidence="1">ATCC 51147</strain>
    </source>
</reference>
<dbReference type="Proteomes" id="UP000003009">
    <property type="component" value="Unassembled WGS sequence"/>
</dbReference>
<evidence type="ECO:0000313" key="2">
    <source>
        <dbReference type="Proteomes" id="UP000003009"/>
    </source>
</evidence>
<dbReference type="HOGENOM" id="CLU_2436879_0_0_4"/>
<organism evidence="1 2">
    <name type="scientific">Kingella oralis ATCC 51147</name>
    <dbReference type="NCBI Taxonomy" id="629741"/>
    <lineage>
        <taxon>Bacteria</taxon>
        <taxon>Pseudomonadati</taxon>
        <taxon>Pseudomonadota</taxon>
        <taxon>Betaproteobacteria</taxon>
        <taxon>Neisseriales</taxon>
        <taxon>Neisseriaceae</taxon>
        <taxon>Kingella</taxon>
    </lineage>
</organism>
<sequence length="90" mass="9662">MGNHGFAVERFDVFAGDAFAAAAGGDDAEGHGGSLGWDCCGWCFQAAQMGQGIVVNGYARQPEKRFAFCNKRGRGLNVLFFRLHQAFEAA</sequence>
<evidence type="ECO:0000313" key="1">
    <source>
        <dbReference type="EMBL" id="EEP67966.1"/>
    </source>
</evidence>
<protein>
    <submittedName>
        <fullName evidence="1">Uncharacterized protein</fullName>
    </submittedName>
</protein>
<gene>
    <name evidence="1" type="ORF">GCWU000324_02217</name>
</gene>
<name>C4GJJ3_9NEIS</name>
<comment type="caution">
    <text evidence="1">The sequence shown here is derived from an EMBL/GenBank/DDBJ whole genome shotgun (WGS) entry which is preliminary data.</text>
</comment>
<proteinExistence type="predicted"/>
<accession>C4GJJ3</accession>